<gene>
    <name evidence="7" type="ORF">ACFS5J_09620</name>
</gene>
<dbReference type="PROSITE" id="PS51257">
    <property type="entry name" value="PROKAR_LIPOPROTEIN"/>
    <property type="match status" value="1"/>
</dbReference>
<keyword evidence="3 4" id="KW-0408">Iron</keyword>
<evidence type="ECO:0000256" key="2">
    <source>
        <dbReference type="ARBA" id="ARBA00022723"/>
    </source>
</evidence>
<feature type="chain" id="PRO_5046126732" evidence="5">
    <location>
        <begin position="20"/>
        <end position="135"/>
    </location>
</feature>
<dbReference type="RefSeq" id="WP_379811911.1">
    <property type="nucleotide sequence ID" value="NZ_JBHUPC010000013.1"/>
</dbReference>
<dbReference type="Pfam" id="PF00034">
    <property type="entry name" value="Cytochrom_C"/>
    <property type="match status" value="1"/>
</dbReference>
<sequence length="135" mass="14933">MKKVTLLLCLFVFSFLVSCGGKEEQKLDEIPKATETVEQPIVDNSKIELGEEIFEGKGTCVACHKPNIKVVGPSLHNIATIYKEKNASIVTFLKGEGEAIVDPAQFEVMKANFAITKTMSDEELQALEAYIYSFL</sequence>
<comment type="caution">
    <text evidence="7">The sequence shown here is derived from an EMBL/GenBank/DDBJ whole genome shotgun (WGS) entry which is preliminary data.</text>
</comment>
<feature type="signal peptide" evidence="5">
    <location>
        <begin position="1"/>
        <end position="19"/>
    </location>
</feature>
<feature type="domain" description="Cytochrome c" evidence="6">
    <location>
        <begin position="45"/>
        <end position="135"/>
    </location>
</feature>
<protein>
    <submittedName>
        <fullName evidence="7">C-type cytochrome</fullName>
    </submittedName>
</protein>
<dbReference type="SUPFAM" id="SSF46626">
    <property type="entry name" value="Cytochrome c"/>
    <property type="match status" value="1"/>
</dbReference>
<dbReference type="InterPro" id="IPR036909">
    <property type="entry name" value="Cyt_c-like_dom_sf"/>
</dbReference>
<evidence type="ECO:0000256" key="4">
    <source>
        <dbReference type="PROSITE-ProRule" id="PRU00433"/>
    </source>
</evidence>
<evidence type="ECO:0000256" key="5">
    <source>
        <dbReference type="SAM" id="SignalP"/>
    </source>
</evidence>
<reference evidence="8" key="1">
    <citation type="journal article" date="2019" name="Int. J. Syst. Evol. Microbiol.">
        <title>The Global Catalogue of Microorganisms (GCM) 10K type strain sequencing project: providing services to taxonomists for standard genome sequencing and annotation.</title>
        <authorList>
            <consortium name="The Broad Institute Genomics Platform"/>
            <consortium name="The Broad Institute Genome Sequencing Center for Infectious Disease"/>
            <person name="Wu L."/>
            <person name="Ma J."/>
        </authorList>
    </citation>
    <scope>NUCLEOTIDE SEQUENCE [LARGE SCALE GENOMIC DNA]</scope>
    <source>
        <strain evidence="8">KCTC 22671</strain>
    </source>
</reference>
<evidence type="ECO:0000313" key="8">
    <source>
        <dbReference type="Proteomes" id="UP001597534"/>
    </source>
</evidence>
<evidence type="ECO:0000259" key="6">
    <source>
        <dbReference type="PROSITE" id="PS51007"/>
    </source>
</evidence>
<keyword evidence="2 4" id="KW-0479">Metal-binding</keyword>
<dbReference type="Proteomes" id="UP001597534">
    <property type="component" value="Unassembled WGS sequence"/>
</dbReference>
<evidence type="ECO:0000313" key="7">
    <source>
        <dbReference type="EMBL" id="MFD2892269.1"/>
    </source>
</evidence>
<evidence type="ECO:0000256" key="1">
    <source>
        <dbReference type="ARBA" id="ARBA00022617"/>
    </source>
</evidence>
<proteinExistence type="predicted"/>
<evidence type="ECO:0000256" key="3">
    <source>
        <dbReference type="ARBA" id="ARBA00023004"/>
    </source>
</evidence>
<accession>A0ABW5YPB3</accession>
<name>A0ABW5YPB3_9FLAO</name>
<dbReference type="Gene3D" id="1.10.760.10">
    <property type="entry name" value="Cytochrome c-like domain"/>
    <property type="match status" value="1"/>
</dbReference>
<keyword evidence="8" id="KW-1185">Reference proteome</keyword>
<dbReference type="PROSITE" id="PS51007">
    <property type="entry name" value="CYTC"/>
    <property type="match status" value="1"/>
</dbReference>
<organism evidence="7 8">
    <name type="scientific">Flavobacterium chuncheonense</name>
    <dbReference type="NCBI Taxonomy" id="2026653"/>
    <lineage>
        <taxon>Bacteria</taxon>
        <taxon>Pseudomonadati</taxon>
        <taxon>Bacteroidota</taxon>
        <taxon>Flavobacteriia</taxon>
        <taxon>Flavobacteriales</taxon>
        <taxon>Flavobacteriaceae</taxon>
        <taxon>Flavobacterium</taxon>
    </lineage>
</organism>
<keyword evidence="1 4" id="KW-0349">Heme</keyword>
<keyword evidence="5" id="KW-0732">Signal</keyword>
<dbReference type="InterPro" id="IPR009056">
    <property type="entry name" value="Cyt_c-like_dom"/>
</dbReference>
<dbReference type="EMBL" id="JBHUPC010000013">
    <property type="protein sequence ID" value="MFD2892269.1"/>
    <property type="molecule type" value="Genomic_DNA"/>
</dbReference>